<evidence type="ECO:0000313" key="10">
    <source>
        <dbReference type="RefSeq" id="XP_031402746.1"/>
    </source>
</evidence>
<dbReference type="SUPFAM" id="SSF57850">
    <property type="entry name" value="RING/U-box"/>
    <property type="match status" value="1"/>
</dbReference>
<reference evidence="9" key="1">
    <citation type="journal article" date="2020" name="Plant Biotechnol. J.">
        <title>The pomegranate (Punica granatum L.) draft genome dissects genetic divergence between soft- and hard-seeded cultivars.</title>
        <authorList>
            <person name="Luo X."/>
            <person name="Li H."/>
            <person name="Wu Z."/>
            <person name="Yao W."/>
            <person name="Zhao P."/>
            <person name="Cao D."/>
            <person name="Yu H."/>
            <person name="Li K."/>
            <person name="Poudel K."/>
            <person name="Zhao D."/>
            <person name="Zhang F."/>
            <person name="Xia X."/>
            <person name="Chen L."/>
            <person name="Wang Q."/>
            <person name="Jing D."/>
            <person name="Cao S."/>
        </authorList>
    </citation>
    <scope>NUCLEOTIDE SEQUENCE [LARGE SCALE GENOMIC DNA]</scope>
    <source>
        <strain evidence="9">cv. Tunisia</strain>
    </source>
</reference>
<evidence type="ECO:0000256" key="4">
    <source>
        <dbReference type="ARBA" id="ARBA00022679"/>
    </source>
</evidence>
<keyword evidence="9" id="KW-1185">Reference proteome</keyword>
<accession>A0A6P8EBK2</accession>
<dbReference type="InterPro" id="IPR013083">
    <property type="entry name" value="Znf_RING/FYVE/PHD"/>
</dbReference>
<evidence type="ECO:0000256" key="6">
    <source>
        <dbReference type="ARBA" id="ARBA00022786"/>
    </source>
</evidence>
<feature type="repeat" description="ARM" evidence="7">
    <location>
        <begin position="349"/>
        <end position="391"/>
    </location>
</feature>
<evidence type="ECO:0000256" key="2">
    <source>
        <dbReference type="ARBA" id="ARBA00004906"/>
    </source>
</evidence>
<dbReference type="InterPro" id="IPR016024">
    <property type="entry name" value="ARM-type_fold"/>
</dbReference>
<dbReference type="PROSITE" id="PS50176">
    <property type="entry name" value="ARM_REPEAT"/>
    <property type="match status" value="1"/>
</dbReference>
<dbReference type="Gene3D" id="1.25.10.10">
    <property type="entry name" value="Leucine-rich Repeat Variant"/>
    <property type="match status" value="3"/>
</dbReference>
<dbReference type="Gene3D" id="3.30.40.10">
    <property type="entry name" value="Zinc/RING finger domain, C3HC4 (zinc finger)"/>
    <property type="match status" value="1"/>
</dbReference>
<name>A0A6P8EBK2_PUNGR</name>
<dbReference type="Pfam" id="PF00514">
    <property type="entry name" value="Arm"/>
    <property type="match status" value="1"/>
</dbReference>
<proteinExistence type="predicted"/>
<dbReference type="Pfam" id="PF04564">
    <property type="entry name" value="U-box"/>
    <property type="match status" value="1"/>
</dbReference>
<dbReference type="GeneID" id="116212335"/>
<evidence type="ECO:0000313" key="9">
    <source>
        <dbReference type="Proteomes" id="UP000515151"/>
    </source>
</evidence>
<evidence type="ECO:0000256" key="7">
    <source>
        <dbReference type="PROSITE-ProRule" id="PRU00259"/>
    </source>
</evidence>
<keyword evidence="4" id="KW-0808">Transferase</keyword>
<dbReference type="EC" id="2.3.2.27" evidence="3"/>
<dbReference type="PROSITE" id="PS51698">
    <property type="entry name" value="U_BOX"/>
    <property type="match status" value="1"/>
</dbReference>
<feature type="domain" description="U-box" evidence="8">
    <location>
        <begin position="228"/>
        <end position="306"/>
    </location>
</feature>
<dbReference type="PANTHER" id="PTHR45958:SF4">
    <property type="entry name" value="U-BOX DOMAIN-CONTAINING PROTEIN 42-RELATED"/>
    <property type="match status" value="1"/>
</dbReference>
<dbReference type="InterPro" id="IPR003613">
    <property type="entry name" value="Ubox_domain"/>
</dbReference>
<reference evidence="10" key="2">
    <citation type="submission" date="2025-08" db="UniProtKB">
        <authorList>
            <consortium name="RefSeq"/>
        </authorList>
    </citation>
    <scope>IDENTIFICATION</scope>
    <source>
        <tissue evidence="10">Leaf</tissue>
    </source>
</reference>
<dbReference type="Proteomes" id="UP000515151">
    <property type="component" value="Chromosome 6"/>
</dbReference>
<dbReference type="UniPathway" id="UPA00143"/>
<dbReference type="SMART" id="SM00504">
    <property type="entry name" value="Ubox"/>
    <property type="match status" value="1"/>
</dbReference>
<dbReference type="SMART" id="SM00185">
    <property type="entry name" value="ARM"/>
    <property type="match status" value="6"/>
</dbReference>
<organism evidence="9 10">
    <name type="scientific">Punica granatum</name>
    <name type="common">Pomegranate</name>
    <dbReference type="NCBI Taxonomy" id="22663"/>
    <lineage>
        <taxon>Eukaryota</taxon>
        <taxon>Viridiplantae</taxon>
        <taxon>Streptophyta</taxon>
        <taxon>Embryophyta</taxon>
        <taxon>Tracheophyta</taxon>
        <taxon>Spermatophyta</taxon>
        <taxon>Magnoliopsida</taxon>
        <taxon>eudicotyledons</taxon>
        <taxon>Gunneridae</taxon>
        <taxon>Pentapetalae</taxon>
        <taxon>rosids</taxon>
        <taxon>malvids</taxon>
        <taxon>Myrtales</taxon>
        <taxon>Lythraceae</taxon>
        <taxon>Punica</taxon>
    </lineage>
</organism>
<dbReference type="InterPro" id="IPR052608">
    <property type="entry name" value="U-box_domain_protein"/>
</dbReference>
<protein>
    <recommendedName>
        <fullName evidence="3">RING-type E3 ubiquitin transferase</fullName>
        <ecNumber evidence="3">2.3.2.27</ecNumber>
    </recommendedName>
</protein>
<dbReference type="CDD" id="cd16664">
    <property type="entry name" value="RING-Ubox_PUB"/>
    <property type="match status" value="1"/>
</dbReference>
<dbReference type="PANTHER" id="PTHR45958">
    <property type="entry name" value="RING-TYPE E3 UBIQUITIN TRANSFERASE"/>
    <property type="match status" value="1"/>
</dbReference>
<comment type="pathway">
    <text evidence="2">Protein modification; protein ubiquitination.</text>
</comment>
<dbReference type="RefSeq" id="XP_031402746.1">
    <property type="nucleotide sequence ID" value="XM_031546886.1"/>
</dbReference>
<sequence length="1028" mass="114180">MSLIRGNSPPLSLAPSLLSSISEITTSLLCIDIERETFIQFGCYIYRASSAIMELQTTKNAPRNAAEILQSISRKIDLARDLVSKCQTGTSSVSDAELRLLVSQLEEVTKHIGEDLSSIPPSTFEDQNYVRVAVRSLSDEMQHACFRVAQSETEKQGEVETQPKQTEEAQLETDLYSVNVEVSMMSSNFSIESDSSGFSQSIGSILMKPRRMSRNSTGHQFGDQFVEPMYGTFYCPLLKKIMEDPVTTETGVTYERKAIAEWFNKFDKTGDFFCPTTGKKLSSRVLSTNMALKTTIEEWKDRNEAGRIKIARAALSLASSPTMVLEAIEELAQICKRKCFNKVQVCNIGILPKLVKLLGYKDRSVRSASLDLLRQLAEDDNDGKEMIANSMDLSILVRMLSSSHQATRKAALLLLLELSKSQSLCKKIGSVNGAMLVLISTKYNSTDSFAPAKATEILRNLESWPNNIKYMAENGYVEPLLNHLTEGNEEIKQEMATYLGEIYLDHDTQTYVAERAASSLMAMVQRGNGFMRTPGFKALARISTYHPNSKVLVEAGIVPLMIEEMFNRQISDDMMNSKAEAASILANIIDSGIDLEKIEVNSHGHTMASDYIVYNIVYMLGSSTPDELNINLIKILLCMTKSEKLMATIVSVLKENEGSYTLIELINNPEEELSLAAIKLLLTVSSHIGHMISERLCKTNGLPENLIQMGPSMDNQIMEKQAISAKFLDKLPHKNLTLNLAILNKGLIPDILHNIEQVQRSGTRSSKYGNTYLEGLTGILVRFTTTLYDPQIITVARKYNFTSVFTDLLTKASSDEVQRLSATGLKNLSAESVNLSKPPEMKKPKFMKVISLPQSLSFRSSSRKLKMPVCPVHRGACSSQNTFCLIDAKAVERLLGCLQHENAEVVEAALSALCTLLDDGVDVDKSLNVLNGSNAVQHVLNVVKDHREERLWQKSFWMIERFLARGGDDNSSSTSCISQDRLLHTALITAFHRGDGTTKQVAERILRHLNKMPQDSSSICIASMSTTL</sequence>
<keyword evidence="6" id="KW-0833">Ubl conjugation pathway</keyword>
<evidence type="ECO:0000256" key="5">
    <source>
        <dbReference type="ARBA" id="ARBA00022737"/>
    </source>
</evidence>
<evidence type="ECO:0000256" key="3">
    <source>
        <dbReference type="ARBA" id="ARBA00012483"/>
    </source>
</evidence>
<dbReference type="SUPFAM" id="SSF48371">
    <property type="entry name" value="ARM repeat"/>
    <property type="match status" value="2"/>
</dbReference>
<dbReference type="InterPro" id="IPR045210">
    <property type="entry name" value="RING-Ubox_PUB"/>
</dbReference>
<evidence type="ECO:0000259" key="8">
    <source>
        <dbReference type="PROSITE" id="PS51698"/>
    </source>
</evidence>
<dbReference type="InterPro" id="IPR000225">
    <property type="entry name" value="Armadillo"/>
</dbReference>
<dbReference type="InterPro" id="IPR011989">
    <property type="entry name" value="ARM-like"/>
</dbReference>
<evidence type="ECO:0000256" key="1">
    <source>
        <dbReference type="ARBA" id="ARBA00000900"/>
    </source>
</evidence>
<dbReference type="GO" id="GO:0061630">
    <property type="term" value="F:ubiquitin protein ligase activity"/>
    <property type="evidence" value="ECO:0007669"/>
    <property type="project" value="UniProtKB-EC"/>
</dbReference>
<dbReference type="OrthoDB" id="10064100at2759"/>
<comment type="catalytic activity">
    <reaction evidence="1">
        <text>S-ubiquitinyl-[E2 ubiquitin-conjugating enzyme]-L-cysteine + [acceptor protein]-L-lysine = [E2 ubiquitin-conjugating enzyme]-L-cysteine + N(6)-ubiquitinyl-[acceptor protein]-L-lysine.</text>
        <dbReference type="EC" id="2.3.2.27"/>
    </reaction>
</comment>
<dbReference type="GO" id="GO:0016567">
    <property type="term" value="P:protein ubiquitination"/>
    <property type="evidence" value="ECO:0007669"/>
    <property type="project" value="UniProtKB-UniPathway"/>
</dbReference>
<dbReference type="AlphaFoldDB" id="A0A6P8EBK2"/>
<gene>
    <name evidence="10" type="primary">LOC116212335</name>
</gene>
<keyword evidence="5" id="KW-0677">Repeat</keyword>